<proteinExistence type="predicted"/>
<dbReference type="SMART" id="SM00347">
    <property type="entry name" value="HTH_MARR"/>
    <property type="match status" value="1"/>
</dbReference>
<gene>
    <name evidence="2" type="ORF">FHW18_002078</name>
</gene>
<dbReference type="InterPro" id="IPR036390">
    <property type="entry name" value="WH_DNA-bd_sf"/>
</dbReference>
<dbReference type="EMBL" id="JACBYR010000001">
    <property type="protein sequence ID" value="NYE82807.1"/>
    <property type="molecule type" value="Genomic_DNA"/>
</dbReference>
<name>A0A7Y9ITJ9_9BURK</name>
<keyword evidence="3" id="KW-1185">Reference proteome</keyword>
<dbReference type="AlphaFoldDB" id="A0A7Y9ITJ9"/>
<dbReference type="GO" id="GO:0006950">
    <property type="term" value="P:response to stress"/>
    <property type="evidence" value="ECO:0007669"/>
    <property type="project" value="TreeGrafter"/>
</dbReference>
<reference evidence="2 3" key="1">
    <citation type="submission" date="2020-07" db="EMBL/GenBank/DDBJ databases">
        <title>Genomic Encyclopedia of Type Strains, Phase IV (KMG-V): Genome sequencing to study the core and pangenomes of soil and plant-associated prokaryotes.</title>
        <authorList>
            <person name="Whitman W."/>
        </authorList>
    </citation>
    <scope>NUCLEOTIDE SEQUENCE [LARGE SCALE GENOMIC DNA]</scope>
    <source>
        <strain evidence="2 3">SAS40</strain>
    </source>
</reference>
<dbReference type="InterPro" id="IPR036388">
    <property type="entry name" value="WH-like_DNA-bd_sf"/>
</dbReference>
<dbReference type="Proteomes" id="UP000542125">
    <property type="component" value="Unassembled WGS sequence"/>
</dbReference>
<comment type="caution">
    <text evidence="2">The sequence shown here is derived from an EMBL/GenBank/DDBJ whole genome shotgun (WGS) entry which is preliminary data.</text>
</comment>
<dbReference type="PROSITE" id="PS50995">
    <property type="entry name" value="HTH_MARR_2"/>
    <property type="match status" value="1"/>
</dbReference>
<evidence type="ECO:0000313" key="2">
    <source>
        <dbReference type="EMBL" id="NYE82807.1"/>
    </source>
</evidence>
<evidence type="ECO:0000313" key="3">
    <source>
        <dbReference type="Proteomes" id="UP000542125"/>
    </source>
</evidence>
<protein>
    <submittedName>
        <fullName evidence="2">DNA-binding MarR family transcriptional regulator</fullName>
    </submittedName>
</protein>
<dbReference type="GO" id="GO:0003700">
    <property type="term" value="F:DNA-binding transcription factor activity"/>
    <property type="evidence" value="ECO:0007669"/>
    <property type="project" value="InterPro"/>
</dbReference>
<feature type="domain" description="HTH marR-type" evidence="1">
    <location>
        <begin position="8"/>
        <end position="140"/>
    </location>
</feature>
<organism evidence="2 3">
    <name type="scientific">Pigmentiphaga litoralis</name>
    <dbReference type="NCBI Taxonomy" id="516702"/>
    <lineage>
        <taxon>Bacteria</taxon>
        <taxon>Pseudomonadati</taxon>
        <taxon>Pseudomonadota</taxon>
        <taxon>Betaproteobacteria</taxon>
        <taxon>Burkholderiales</taxon>
        <taxon>Alcaligenaceae</taxon>
        <taxon>Pigmentiphaga</taxon>
    </lineage>
</organism>
<dbReference type="Pfam" id="PF12802">
    <property type="entry name" value="MarR_2"/>
    <property type="match status" value="1"/>
</dbReference>
<dbReference type="PANTHER" id="PTHR33164:SF43">
    <property type="entry name" value="HTH-TYPE TRANSCRIPTIONAL REPRESSOR YETL"/>
    <property type="match status" value="1"/>
</dbReference>
<dbReference type="Gene3D" id="1.10.10.10">
    <property type="entry name" value="Winged helix-like DNA-binding domain superfamily/Winged helix DNA-binding domain"/>
    <property type="match status" value="1"/>
</dbReference>
<keyword evidence="2" id="KW-0238">DNA-binding</keyword>
<dbReference type="PANTHER" id="PTHR33164">
    <property type="entry name" value="TRANSCRIPTIONAL REGULATOR, MARR FAMILY"/>
    <property type="match status" value="1"/>
</dbReference>
<dbReference type="SUPFAM" id="SSF46785">
    <property type="entry name" value="Winged helix' DNA-binding domain"/>
    <property type="match status" value="1"/>
</dbReference>
<dbReference type="InterPro" id="IPR000835">
    <property type="entry name" value="HTH_MarR-typ"/>
</dbReference>
<dbReference type="RefSeq" id="WP_179585976.1">
    <property type="nucleotide sequence ID" value="NZ_JACBYR010000001.1"/>
</dbReference>
<dbReference type="GO" id="GO:0003677">
    <property type="term" value="F:DNA binding"/>
    <property type="evidence" value="ECO:0007669"/>
    <property type="project" value="UniProtKB-KW"/>
</dbReference>
<accession>A0A7Y9ITJ9</accession>
<sequence>MTVPSGFPAALSLAFHRTYAAFNTSLQIVLREHGLTLTHWRVLAFLAEHGERSVSALAAETGHDQTTLSRALTVMEAALWVERRATVRDHRVVAIHLLKDGRKLFRKAMPLVADLEAAAFEGLTARDQSLLDKAMAQVQRNLGAL</sequence>
<dbReference type="InterPro" id="IPR039422">
    <property type="entry name" value="MarR/SlyA-like"/>
</dbReference>
<evidence type="ECO:0000259" key="1">
    <source>
        <dbReference type="PROSITE" id="PS50995"/>
    </source>
</evidence>